<dbReference type="Gene3D" id="3.30.420.10">
    <property type="entry name" value="Ribonuclease H-like superfamily/Ribonuclease H"/>
    <property type="match status" value="1"/>
</dbReference>
<accession>A0A699H062</accession>
<dbReference type="Pfam" id="PF00078">
    <property type="entry name" value="RVT_1"/>
    <property type="match status" value="1"/>
</dbReference>
<feature type="region of interest" description="Disordered" evidence="1">
    <location>
        <begin position="357"/>
        <end position="390"/>
    </location>
</feature>
<organism evidence="3">
    <name type="scientific">Tanacetum cinerariifolium</name>
    <name type="common">Dalmatian daisy</name>
    <name type="synonym">Chrysanthemum cinerariifolium</name>
    <dbReference type="NCBI Taxonomy" id="118510"/>
    <lineage>
        <taxon>Eukaryota</taxon>
        <taxon>Viridiplantae</taxon>
        <taxon>Streptophyta</taxon>
        <taxon>Embryophyta</taxon>
        <taxon>Tracheophyta</taxon>
        <taxon>Spermatophyta</taxon>
        <taxon>Magnoliopsida</taxon>
        <taxon>eudicotyledons</taxon>
        <taxon>Gunneridae</taxon>
        <taxon>Pentapetalae</taxon>
        <taxon>asterids</taxon>
        <taxon>campanulids</taxon>
        <taxon>Asterales</taxon>
        <taxon>Asteraceae</taxon>
        <taxon>Asteroideae</taxon>
        <taxon>Anthemideae</taxon>
        <taxon>Anthemidinae</taxon>
        <taxon>Tanacetum</taxon>
    </lineage>
</organism>
<gene>
    <name evidence="3" type="ORF">Tci_229483</name>
</gene>
<dbReference type="Pfam" id="PF17919">
    <property type="entry name" value="RT_RNaseH_2"/>
    <property type="match status" value="1"/>
</dbReference>
<dbReference type="InterPro" id="IPR036397">
    <property type="entry name" value="RNaseH_sf"/>
</dbReference>
<proteinExistence type="predicted"/>
<dbReference type="InterPro" id="IPR043128">
    <property type="entry name" value="Rev_trsase/Diguanyl_cyclase"/>
</dbReference>
<feature type="compositionally biased region" description="Pro residues" evidence="1">
    <location>
        <begin position="365"/>
        <end position="374"/>
    </location>
</feature>
<feature type="domain" description="Integrase catalytic" evidence="2">
    <location>
        <begin position="1916"/>
        <end position="2061"/>
    </location>
</feature>
<keyword evidence="3" id="KW-0695">RNA-directed DNA polymerase</keyword>
<feature type="compositionally biased region" description="Basic and acidic residues" evidence="1">
    <location>
        <begin position="8"/>
        <end position="24"/>
    </location>
</feature>
<dbReference type="InterPro" id="IPR053134">
    <property type="entry name" value="RNA-dir_DNA_polymerase"/>
</dbReference>
<dbReference type="InterPro" id="IPR000477">
    <property type="entry name" value="RT_dom"/>
</dbReference>
<dbReference type="GO" id="GO:0015074">
    <property type="term" value="P:DNA integration"/>
    <property type="evidence" value="ECO:0007669"/>
    <property type="project" value="InterPro"/>
</dbReference>
<dbReference type="Gene3D" id="2.40.70.10">
    <property type="entry name" value="Acid Proteases"/>
    <property type="match status" value="1"/>
</dbReference>
<feature type="region of interest" description="Disordered" evidence="1">
    <location>
        <begin position="1599"/>
        <end position="1638"/>
    </location>
</feature>
<feature type="compositionally biased region" description="Acidic residues" evidence="1">
    <location>
        <begin position="32"/>
        <end position="67"/>
    </location>
</feature>
<dbReference type="Gene3D" id="3.30.70.270">
    <property type="match status" value="2"/>
</dbReference>
<feature type="region of interest" description="Disordered" evidence="1">
    <location>
        <begin position="104"/>
        <end position="128"/>
    </location>
</feature>
<dbReference type="GO" id="GO:0003676">
    <property type="term" value="F:nucleic acid binding"/>
    <property type="evidence" value="ECO:0007669"/>
    <property type="project" value="InterPro"/>
</dbReference>
<dbReference type="SUPFAM" id="SSF53098">
    <property type="entry name" value="Ribonuclease H-like"/>
    <property type="match status" value="1"/>
</dbReference>
<evidence type="ECO:0000259" key="2">
    <source>
        <dbReference type="PROSITE" id="PS50994"/>
    </source>
</evidence>
<name>A0A699H062_TANCI</name>
<dbReference type="Pfam" id="PF00665">
    <property type="entry name" value="rve"/>
    <property type="match status" value="1"/>
</dbReference>
<keyword evidence="3" id="KW-0808">Transferase</keyword>
<comment type="caution">
    <text evidence="3">The sequence shown here is derived from an EMBL/GenBank/DDBJ whole genome shotgun (WGS) entry which is preliminary data.</text>
</comment>
<feature type="region of interest" description="Disordered" evidence="1">
    <location>
        <begin position="925"/>
        <end position="949"/>
    </location>
</feature>
<dbReference type="CDD" id="cd00303">
    <property type="entry name" value="retropepsin_like"/>
    <property type="match status" value="1"/>
</dbReference>
<dbReference type="Gene3D" id="3.10.10.10">
    <property type="entry name" value="HIV Type 1 Reverse Transcriptase, subunit A, domain 1"/>
    <property type="match status" value="1"/>
</dbReference>
<feature type="compositionally biased region" description="Acidic residues" evidence="1">
    <location>
        <begin position="459"/>
        <end position="491"/>
    </location>
</feature>
<feature type="region of interest" description="Disordered" evidence="1">
    <location>
        <begin position="1"/>
        <end position="91"/>
    </location>
</feature>
<dbReference type="PANTHER" id="PTHR24559">
    <property type="entry name" value="TRANSPOSON TY3-I GAG-POL POLYPROTEIN"/>
    <property type="match status" value="1"/>
</dbReference>
<feature type="compositionally biased region" description="Acidic residues" evidence="1">
    <location>
        <begin position="432"/>
        <end position="452"/>
    </location>
</feature>
<evidence type="ECO:0000256" key="1">
    <source>
        <dbReference type="SAM" id="MobiDB-lite"/>
    </source>
</evidence>
<dbReference type="PROSITE" id="PS50994">
    <property type="entry name" value="INTEGRASE"/>
    <property type="match status" value="1"/>
</dbReference>
<dbReference type="InterPro" id="IPR043502">
    <property type="entry name" value="DNA/RNA_pol_sf"/>
</dbReference>
<dbReference type="GO" id="GO:0003964">
    <property type="term" value="F:RNA-directed DNA polymerase activity"/>
    <property type="evidence" value="ECO:0007669"/>
    <property type="project" value="UniProtKB-KW"/>
</dbReference>
<dbReference type="CDD" id="cd01647">
    <property type="entry name" value="RT_LTR"/>
    <property type="match status" value="1"/>
</dbReference>
<dbReference type="Pfam" id="PF08284">
    <property type="entry name" value="RVP_2"/>
    <property type="match status" value="1"/>
</dbReference>
<evidence type="ECO:0000313" key="3">
    <source>
        <dbReference type="EMBL" id="GEW57507.1"/>
    </source>
</evidence>
<sequence>MVNVIPPDHVDDVHVIEPNQHDDVPVAPEPVLVDEDEDPKEEEFEKEEDPQEEEEDDMEIDIEEDENKPELTYPYEEVDPLNPQSPASELELEDVTKAENPIEHEDETVPASVHEVGESSTAAIPRKDGDSLLPDFMIRDINSLFCQITSILRRLCGRETAYALVEKKGKAKDKYYGKLILDLGNEVHSSVEQGTAAMEKLVEKLGNAEDKAEYLYWTRVRAHEFYQEMIHRGLLFEERPNEAIDAPIEDVKSPSIMPPKSAPLTQAAIHRMIKENVDAAITAERARQANVRNDASGSGPVIDHVFGIICGHLHFCLHRSEPGRVFWGANEELSDGGSLRVIVYGYDGLPMLPVAPLSPDYVPGPEEPQTPPTPQDENEHEPMFIQPHDPNFVPEPIYPEYIPLEDEHVLPTKEQPLPLVISPTAESPEYVVESDLEEDPEEYEDDETEDGPVDYPMDGGDDGNDDDGDSSGDDANDENEDEDDEEEEEEEQHLAPADFAIVIPTDELAEVERLLAMPTPSPSPLTSLSPHFVRERLARCTAPAALPSPLLPPPLHMPPPLYRKDDIPETEMPPRKRLCLSTLGSKYEVGESSTARPTGGRGIDYGFVDPTETVPEIAPMAMGEVNTRVTELAELHEHDTQDLYALLEDAQDSRTRISQRVARSIGLSQAVHSELQTHQEQVYAHEFQLQTHQTQLQLQSTLIQTQHQLHETRFQMQQAKMTELREADRRQIMAPVTRQGPSTLPNNTNPNNMTTKSVQAIIDQALLRNSTNGDGSHSSHEDNRRNVQTARRCFYAEFMKCQPLNLKGTKGVVGLTRWIEKMESVFQISGCAIENQVKFATCTVLDADLTWWNSQIRSLGSDAYSMTWEFAADETEKIDKYVSGLPNNIYGSVKASKPKTLDETIELANDLMDQKLRTYAKRQTNNKRKADDSFRNNHGHFKRDCPKLRNTDGGKVNAPGWVYAVGNVEKRGNASRDPDFNVVTGTFLLNNRYASILFDTGADRGFISTAFSSLVDIVPTSLGNNYDVELADGKIVGVDTIMRGCTLNFLSYPFNIDSMPIELGSFDVIIGMDWLRRCHAVILCDEKLVRVPYGNETLIFCGNEGCQIFLAQISTKKEEDRSEGKQLDDVSVVWDFPKVFPKDLPGLPPARPVEFQIDLIPGVAPVARAPYRLAPSEMKELSKQLQDLSDKGFIRPSSSPWGAPVSFVKKKDGSFSMCIDYREINKLTVKNRYPLPRVDNLFDQLQGSSVYSKIDLRSGYHQLRVREQDVPKTAFRTRYGHYEFQVMPFEMTNAPADEKEHEEHLKAILKLLKKEKLYAKFSKSSHKGIKFDWGEKEEKAFQLIKQKLCNAPILASPKGSEDFVVYCDASHKGLGDVLMQREHDFLCFLTTKGKANVVADALSRKERIEPLRVRALVMTGLKLDQFAQFCFGSLIEEERWNQIDDYVQYQDDMWDDMSPSMNVSSITEAMQPTFRGRLKKACNQISYLETPTREVRLKTPYLICDYYEGSTRSINANTPTRPSRKRRRWLEWTVKSKFEDEIANFMLEKKSHEKGLGDVLDQRRKELHEQFSQILSTIKKRETPKPEAPTFAITTRSRVSTQYTPLPAPPRSMSDKLTEGETEKEGHEGAEPSTIQEPAPWHPSFTNLLNHPIFPFQAMIQMPKEAKVLKDLLSHKEKLKEAASSVKLKEEEEENSNKTLAVSFYPRIKLIEPLKWKATENRLKLSSVEPPKIELKELPKHLEYHLLRENNQLPVVISSALSTVKKARLLEVIRNHKGAIAKSIADIKGIDSFFYTYKILMEDEFKPSVQPQRQGGMTEVKNEKDELILQWTVTGWRVYIDYCKLNDATRKHHFPLPFIDQMLERLAGHEYYYFLDGVLTESYKDAWPEMRQRKIFDNVIVDHLEDIMASPPPQEKSLRPGFTSHISFEMHVRIDFIGSFPSSNRNKYILVANDYVSKWVEAHAFPTSVARNIVNFLKKLFTRFRIPKAFISDRGTYFCSYQIEKAMKRYGVFHRFSTAYHPQTNGQVENKNRAIKGLFKKTIGNNRKGWSYKLDDALWAF</sequence>
<dbReference type="PANTHER" id="PTHR24559:SF427">
    <property type="entry name" value="RNA-DIRECTED DNA POLYMERASE"/>
    <property type="match status" value="1"/>
</dbReference>
<dbReference type="EMBL" id="BKCJ010064241">
    <property type="protein sequence ID" value="GEW57507.1"/>
    <property type="molecule type" value="Genomic_DNA"/>
</dbReference>
<dbReference type="SUPFAM" id="SSF50630">
    <property type="entry name" value="Acid proteases"/>
    <property type="match status" value="1"/>
</dbReference>
<dbReference type="InterPro" id="IPR021109">
    <property type="entry name" value="Peptidase_aspartic_dom_sf"/>
</dbReference>
<dbReference type="InterPro" id="IPR001584">
    <property type="entry name" value="Integrase_cat-core"/>
</dbReference>
<protein>
    <submittedName>
        <fullName evidence="3">Putative reverse transcriptase domain-containing protein</fullName>
    </submittedName>
</protein>
<dbReference type="SUPFAM" id="SSF56672">
    <property type="entry name" value="DNA/RNA polymerases"/>
    <property type="match status" value="2"/>
</dbReference>
<feature type="compositionally biased region" description="Basic and acidic residues" evidence="1">
    <location>
        <begin position="1613"/>
        <end position="1630"/>
    </location>
</feature>
<dbReference type="InterPro" id="IPR041577">
    <property type="entry name" value="RT_RNaseH_2"/>
</dbReference>
<feature type="region of interest" description="Disordered" evidence="1">
    <location>
        <begin position="420"/>
        <end position="501"/>
    </location>
</feature>
<dbReference type="InterPro" id="IPR012337">
    <property type="entry name" value="RNaseH-like_sf"/>
</dbReference>
<keyword evidence="3" id="KW-0548">Nucleotidyltransferase</keyword>
<reference evidence="3" key="1">
    <citation type="journal article" date="2019" name="Sci. Rep.">
        <title>Draft genome of Tanacetum cinerariifolium, the natural source of mosquito coil.</title>
        <authorList>
            <person name="Yamashiro T."/>
            <person name="Shiraishi A."/>
            <person name="Satake H."/>
            <person name="Nakayama K."/>
        </authorList>
    </citation>
    <scope>NUCLEOTIDE SEQUENCE</scope>
</reference>